<evidence type="ECO:0000256" key="4">
    <source>
        <dbReference type="ARBA" id="ARBA00022618"/>
    </source>
</evidence>
<dbReference type="InterPro" id="IPR045335">
    <property type="entry name" value="FtsQ_C_sf"/>
</dbReference>
<comment type="subunit">
    <text evidence="9">Part of a complex composed of FtsB, FtsL and FtsQ.</text>
</comment>
<dbReference type="GO" id="GO:0032153">
    <property type="term" value="C:cell division site"/>
    <property type="evidence" value="ECO:0007669"/>
    <property type="project" value="UniProtKB-UniRule"/>
</dbReference>
<feature type="domain" description="POTRA" evidence="11">
    <location>
        <begin position="70"/>
        <end position="139"/>
    </location>
</feature>
<evidence type="ECO:0000256" key="1">
    <source>
        <dbReference type="ARBA" id="ARBA00004370"/>
    </source>
</evidence>
<evidence type="ECO:0000313" key="12">
    <source>
        <dbReference type="EMBL" id="SDJ64359.1"/>
    </source>
</evidence>
<sequence length="273" mass="30838">MRAAPAKKKDAAVRKKGQRGARPRAAQEERSSRLVPALMVTLAIGLVTGLAYGAVWGWQQMPVPQLSRVDALEHVRVKAPFRAVTRQQVEEMLLPYLRNGFFSLDIRGMRETLLGNPWITSASVSRRWPRGVEIRIEEAAPLAAWGRDRLLVASGQLLPRPEHLKTGRLPELAGDEELVERIMAQYQALARLLTTRDMEVKRLSFDDLAGWHLELVSGIELHLGHDELLERVNRFLSLSRGVLAPHLERVVRVDTRYGNAVAVQWKDNEQESD</sequence>
<gene>
    <name evidence="9" type="primary">ftsQ</name>
    <name evidence="12" type="ORF">SAMN05216212_0531</name>
</gene>
<evidence type="ECO:0000256" key="5">
    <source>
        <dbReference type="ARBA" id="ARBA00022692"/>
    </source>
</evidence>
<evidence type="ECO:0000256" key="8">
    <source>
        <dbReference type="ARBA" id="ARBA00023306"/>
    </source>
</evidence>
<dbReference type="STRING" id="658219.SAMN05216212_0531"/>
<dbReference type="HAMAP" id="MF_00911">
    <property type="entry name" value="FtsQ_subfam"/>
    <property type="match status" value="1"/>
</dbReference>
<dbReference type="InterPro" id="IPR026579">
    <property type="entry name" value="FtsQ"/>
</dbReference>
<comment type="function">
    <text evidence="9">Essential cell division protein. May link together the upstream cell division proteins, which are predominantly cytoplasmic, with the downstream cell division proteins, which are predominantly periplasmic. May control correct divisome assembly.</text>
</comment>
<dbReference type="GO" id="GO:0005886">
    <property type="term" value="C:plasma membrane"/>
    <property type="evidence" value="ECO:0007669"/>
    <property type="project" value="UniProtKB-SubCell"/>
</dbReference>
<feature type="transmembrane region" description="Helical" evidence="9">
    <location>
        <begin position="34"/>
        <end position="58"/>
    </location>
</feature>
<dbReference type="EMBL" id="FNFH01000001">
    <property type="protein sequence ID" value="SDJ64359.1"/>
    <property type="molecule type" value="Genomic_DNA"/>
</dbReference>
<keyword evidence="2 9" id="KW-1003">Cell membrane</keyword>
<evidence type="ECO:0000256" key="7">
    <source>
        <dbReference type="ARBA" id="ARBA00023136"/>
    </source>
</evidence>
<keyword evidence="7 9" id="KW-0472">Membrane</keyword>
<keyword evidence="4 9" id="KW-0132">Cell division</keyword>
<dbReference type="AlphaFoldDB" id="A0A1G8VEH4"/>
<evidence type="ECO:0000313" key="13">
    <source>
        <dbReference type="Proteomes" id="UP000199305"/>
    </source>
</evidence>
<reference evidence="13" key="1">
    <citation type="submission" date="2016-10" db="EMBL/GenBank/DDBJ databases">
        <authorList>
            <person name="Varghese N."/>
            <person name="Submissions S."/>
        </authorList>
    </citation>
    <scope>NUCLEOTIDE SEQUENCE [LARGE SCALE GENOMIC DNA]</scope>
    <source>
        <strain evidence="13">CGMCC 1.10658</strain>
    </source>
</reference>
<feature type="region of interest" description="Disordered" evidence="10">
    <location>
        <begin position="1"/>
        <end position="29"/>
    </location>
</feature>
<organism evidence="12 13">
    <name type="scientific">Microbulbifer yueqingensis</name>
    <dbReference type="NCBI Taxonomy" id="658219"/>
    <lineage>
        <taxon>Bacteria</taxon>
        <taxon>Pseudomonadati</taxon>
        <taxon>Pseudomonadota</taxon>
        <taxon>Gammaproteobacteria</taxon>
        <taxon>Cellvibrionales</taxon>
        <taxon>Microbulbiferaceae</taxon>
        <taxon>Microbulbifer</taxon>
    </lineage>
</organism>
<dbReference type="InterPro" id="IPR013685">
    <property type="entry name" value="POTRA_FtsQ_type"/>
</dbReference>
<dbReference type="Pfam" id="PF03799">
    <property type="entry name" value="FtsQ_DivIB_C"/>
    <property type="match status" value="1"/>
</dbReference>
<dbReference type="InterPro" id="IPR034746">
    <property type="entry name" value="POTRA"/>
</dbReference>
<keyword evidence="8 9" id="KW-0131">Cell cycle</keyword>
<name>A0A1G8VEH4_9GAMM</name>
<dbReference type="Gene3D" id="3.40.50.11690">
    <property type="entry name" value="Cell division protein FtsQ/DivIB"/>
    <property type="match status" value="1"/>
</dbReference>
<dbReference type="InterPro" id="IPR005548">
    <property type="entry name" value="Cell_div_FtsQ/DivIB_C"/>
</dbReference>
<dbReference type="GO" id="GO:0090529">
    <property type="term" value="P:cell septum assembly"/>
    <property type="evidence" value="ECO:0007669"/>
    <property type="project" value="InterPro"/>
</dbReference>
<dbReference type="GO" id="GO:0043093">
    <property type="term" value="P:FtsZ-dependent cytokinesis"/>
    <property type="evidence" value="ECO:0007669"/>
    <property type="project" value="UniProtKB-UniRule"/>
</dbReference>
<dbReference type="Gene3D" id="3.10.20.310">
    <property type="entry name" value="membrane protein fhac"/>
    <property type="match status" value="1"/>
</dbReference>
<protein>
    <recommendedName>
        <fullName evidence="9">Cell division protein FtsQ</fullName>
    </recommendedName>
</protein>
<evidence type="ECO:0000256" key="2">
    <source>
        <dbReference type="ARBA" id="ARBA00022475"/>
    </source>
</evidence>
<evidence type="ECO:0000259" key="11">
    <source>
        <dbReference type="PROSITE" id="PS51779"/>
    </source>
</evidence>
<keyword evidence="6 9" id="KW-1133">Transmembrane helix</keyword>
<keyword evidence="5 9" id="KW-0812">Transmembrane</keyword>
<dbReference type="PROSITE" id="PS51779">
    <property type="entry name" value="POTRA"/>
    <property type="match status" value="1"/>
</dbReference>
<keyword evidence="13" id="KW-1185">Reference proteome</keyword>
<evidence type="ECO:0000256" key="10">
    <source>
        <dbReference type="SAM" id="MobiDB-lite"/>
    </source>
</evidence>
<dbReference type="Proteomes" id="UP000199305">
    <property type="component" value="Unassembled WGS sequence"/>
</dbReference>
<evidence type="ECO:0000256" key="9">
    <source>
        <dbReference type="HAMAP-Rule" id="MF_00911"/>
    </source>
</evidence>
<dbReference type="PANTHER" id="PTHR35851">
    <property type="entry name" value="CELL DIVISION PROTEIN FTSQ"/>
    <property type="match status" value="1"/>
</dbReference>
<keyword evidence="3 9" id="KW-0997">Cell inner membrane</keyword>
<evidence type="ECO:0000256" key="6">
    <source>
        <dbReference type="ARBA" id="ARBA00022989"/>
    </source>
</evidence>
<dbReference type="PANTHER" id="PTHR35851:SF1">
    <property type="entry name" value="CELL DIVISION PROTEIN FTSQ"/>
    <property type="match status" value="1"/>
</dbReference>
<dbReference type="Pfam" id="PF08478">
    <property type="entry name" value="POTRA_1"/>
    <property type="match status" value="1"/>
</dbReference>
<proteinExistence type="inferred from homology"/>
<comment type="similarity">
    <text evidence="9">Belongs to the FtsQ/DivIB family. FtsQ subfamily.</text>
</comment>
<accession>A0A1G8VEH4</accession>
<comment type="subcellular location">
    <subcellularLocation>
        <location evidence="9">Cell inner membrane</location>
        <topology evidence="9">Single-pass type II membrane protein</topology>
    </subcellularLocation>
    <subcellularLocation>
        <location evidence="1">Membrane</location>
    </subcellularLocation>
    <text evidence="9">Localizes to the division septum.</text>
</comment>
<evidence type="ECO:0000256" key="3">
    <source>
        <dbReference type="ARBA" id="ARBA00022519"/>
    </source>
</evidence>